<evidence type="ECO:0000256" key="2">
    <source>
        <dbReference type="ARBA" id="ARBA00012438"/>
    </source>
</evidence>
<dbReference type="SMART" id="SM00387">
    <property type="entry name" value="HATPase_c"/>
    <property type="match status" value="1"/>
</dbReference>
<dbReference type="EC" id="2.7.13.3" evidence="2"/>
<dbReference type="GO" id="GO:0005524">
    <property type="term" value="F:ATP binding"/>
    <property type="evidence" value="ECO:0007669"/>
    <property type="project" value="UniProtKB-KW"/>
</dbReference>
<evidence type="ECO:0000256" key="9">
    <source>
        <dbReference type="SAM" id="Phobius"/>
    </source>
</evidence>
<evidence type="ECO:0000256" key="1">
    <source>
        <dbReference type="ARBA" id="ARBA00000085"/>
    </source>
</evidence>
<dbReference type="InterPro" id="IPR036097">
    <property type="entry name" value="HisK_dim/P_sf"/>
</dbReference>
<dbReference type="AlphaFoldDB" id="A0A4S4C8W4"/>
<keyword evidence="8" id="KW-0902">Two-component regulatory system</keyword>
<evidence type="ECO:0000313" key="11">
    <source>
        <dbReference type="EMBL" id="THF84461.1"/>
    </source>
</evidence>
<dbReference type="InterPro" id="IPR003594">
    <property type="entry name" value="HATPase_dom"/>
</dbReference>
<dbReference type="Pfam" id="PF00512">
    <property type="entry name" value="HisKA"/>
    <property type="match status" value="1"/>
</dbReference>
<evidence type="ECO:0000313" key="12">
    <source>
        <dbReference type="Proteomes" id="UP000310636"/>
    </source>
</evidence>
<gene>
    <name evidence="11" type="ORF">E6C55_00295</name>
</gene>
<keyword evidence="3" id="KW-0597">Phosphoprotein</keyword>
<comment type="caution">
    <text evidence="11">The sequence shown here is derived from an EMBL/GenBank/DDBJ whole genome shotgun (WGS) entry which is preliminary data.</text>
</comment>
<dbReference type="PROSITE" id="PS50109">
    <property type="entry name" value="HIS_KIN"/>
    <property type="match status" value="1"/>
</dbReference>
<keyword evidence="7" id="KW-0067">ATP-binding</keyword>
<evidence type="ECO:0000256" key="8">
    <source>
        <dbReference type="ARBA" id="ARBA00023012"/>
    </source>
</evidence>
<keyword evidence="12" id="KW-1185">Reference proteome</keyword>
<keyword evidence="4" id="KW-0808">Transferase</keyword>
<name>A0A4S4C8W4_9BACL</name>
<dbReference type="EMBL" id="SSOB01000001">
    <property type="protein sequence ID" value="THF84461.1"/>
    <property type="molecule type" value="Genomic_DNA"/>
</dbReference>
<keyword evidence="6 11" id="KW-0418">Kinase</keyword>
<comment type="catalytic activity">
    <reaction evidence="1">
        <text>ATP + protein L-histidine = ADP + protein N-phospho-L-histidine.</text>
        <dbReference type="EC" id="2.7.13.3"/>
    </reaction>
</comment>
<dbReference type="GO" id="GO:0000155">
    <property type="term" value="F:phosphorelay sensor kinase activity"/>
    <property type="evidence" value="ECO:0007669"/>
    <property type="project" value="InterPro"/>
</dbReference>
<dbReference type="OrthoDB" id="9815750at2"/>
<evidence type="ECO:0000259" key="10">
    <source>
        <dbReference type="PROSITE" id="PS50109"/>
    </source>
</evidence>
<dbReference type="InterPro" id="IPR005467">
    <property type="entry name" value="His_kinase_dom"/>
</dbReference>
<dbReference type="SMART" id="SM00388">
    <property type="entry name" value="HisKA"/>
    <property type="match status" value="1"/>
</dbReference>
<dbReference type="CDD" id="cd00075">
    <property type="entry name" value="HATPase"/>
    <property type="match status" value="1"/>
</dbReference>
<organism evidence="11 12">
    <name type="scientific">Cohnella fermenti</name>
    <dbReference type="NCBI Taxonomy" id="2565925"/>
    <lineage>
        <taxon>Bacteria</taxon>
        <taxon>Bacillati</taxon>
        <taxon>Bacillota</taxon>
        <taxon>Bacilli</taxon>
        <taxon>Bacillales</taxon>
        <taxon>Paenibacillaceae</taxon>
        <taxon>Cohnella</taxon>
    </lineage>
</organism>
<feature type="transmembrane region" description="Helical" evidence="9">
    <location>
        <begin position="38"/>
        <end position="57"/>
    </location>
</feature>
<dbReference type="SUPFAM" id="SSF55874">
    <property type="entry name" value="ATPase domain of HSP90 chaperone/DNA topoisomerase II/histidine kinase"/>
    <property type="match status" value="1"/>
</dbReference>
<keyword evidence="9" id="KW-0812">Transmembrane</keyword>
<sequence length="304" mass="33793">MDRRRRQIRDLNVFILAGLVIIAADQSILWALHLNGWIKIWGIARTLTSLAFFWFVFRRVHTHSINEIERNRQETAIGLHKERQQSEKLTMAGTLAASIAHEIRNPLTSLKGFVQLSQATSKNHSEIMLAEIDRINDIVNELLILAKPQGGEQVRKKLRTLLQSVLTLVNPQAILLNVQLLDLYPPHLDSLEVLCVENKLKQVFLNVIKNAIEAMPDGGTVAVEVSADEEWVYVEVADSGPGIAQEQLQRIGQPFSSTKEKGTGLGLMVSQTILDNHGGHMSFRNRSAGGAVVAVKLPINREGG</sequence>
<evidence type="ECO:0000256" key="6">
    <source>
        <dbReference type="ARBA" id="ARBA00022777"/>
    </source>
</evidence>
<keyword evidence="9" id="KW-0472">Membrane</keyword>
<evidence type="ECO:0000256" key="5">
    <source>
        <dbReference type="ARBA" id="ARBA00022741"/>
    </source>
</evidence>
<feature type="domain" description="Histidine kinase" evidence="10">
    <location>
        <begin position="98"/>
        <end position="301"/>
    </location>
</feature>
<dbReference type="Gene3D" id="3.30.565.10">
    <property type="entry name" value="Histidine kinase-like ATPase, C-terminal domain"/>
    <property type="match status" value="1"/>
</dbReference>
<dbReference type="CDD" id="cd00082">
    <property type="entry name" value="HisKA"/>
    <property type="match status" value="1"/>
</dbReference>
<dbReference type="PANTHER" id="PTHR43065">
    <property type="entry name" value="SENSOR HISTIDINE KINASE"/>
    <property type="match status" value="1"/>
</dbReference>
<keyword evidence="9" id="KW-1133">Transmembrane helix</keyword>
<protein>
    <recommendedName>
        <fullName evidence="2">histidine kinase</fullName>
        <ecNumber evidence="2">2.7.13.3</ecNumber>
    </recommendedName>
</protein>
<proteinExistence type="predicted"/>
<dbReference type="Proteomes" id="UP000310636">
    <property type="component" value="Unassembled WGS sequence"/>
</dbReference>
<keyword evidence="5" id="KW-0547">Nucleotide-binding</keyword>
<dbReference type="RefSeq" id="WP_136367776.1">
    <property type="nucleotide sequence ID" value="NZ_SSOB01000001.1"/>
</dbReference>
<accession>A0A4S4C8W4</accession>
<dbReference type="PRINTS" id="PR00344">
    <property type="entry name" value="BCTRLSENSOR"/>
</dbReference>
<dbReference type="Gene3D" id="1.10.287.130">
    <property type="match status" value="1"/>
</dbReference>
<dbReference type="InterPro" id="IPR004358">
    <property type="entry name" value="Sig_transdc_His_kin-like_C"/>
</dbReference>
<dbReference type="InterPro" id="IPR036890">
    <property type="entry name" value="HATPase_C_sf"/>
</dbReference>
<dbReference type="Pfam" id="PF02518">
    <property type="entry name" value="HATPase_c"/>
    <property type="match status" value="1"/>
</dbReference>
<dbReference type="SUPFAM" id="SSF47384">
    <property type="entry name" value="Homodimeric domain of signal transducing histidine kinase"/>
    <property type="match status" value="1"/>
</dbReference>
<dbReference type="InterPro" id="IPR003661">
    <property type="entry name" value="HisK_dim/P_dom"/>
</dbReference>
<evidence type="ECO:0000256" key="7">
    <source>
        <dbReference type="ARBA" id="ARBA00022840"/>
    </source>
</evidence>
<feature type="transmembrane region" description="Helical" evidence="9">
    <location>
        <begin position="12"/>
        <end position="32"/>
    </location>
</feature>
<dbReference type="PANTHER" id="PTHR43065:SF10">
    <property type="entry name" value="PEROXIDE STRESS-ACTIVATED HISTIDINE KINASE MAK3"/>
    <property type="match status" value="1"/>
</dbReference>
<evidence type="ECO:0000256" key="3">
    <source>
        <dbReference type="ARBA" id="ARBA00022553"/>
    </source>
</evidence>
<evidence type="ECO:0000256" key="4">
    <source>
        <dbReference type="ARBA" id="ARBA00022679"/>
    </source>
</evidence>
<reference evidence="11 12" key="1">
    <citation type="submission" date="2019-04" db="EMBL/GenBank/DDBJ databases">
        <title>Cohnella sp. nov. isolated from preserved vegetables.</title>
        <authorList>
            <person name="Lin S.-Y."/>
            <person name="Hung M.-H."/>
            <person name="Young C.-C."/>
        </authorList>
    </citation>
    <scope>NUCLEOTIDE SEQUENCE [LARGE SCALE GENOMIC DNA]</scope>
    <source>
        <strain evidence="11 12">CC-MHH1044</strain>
    </source>
</reference>